<evidence type="ECO:0000256" key="7">
    <source>
        <dbReference type="RuleBase" id="RU000461"/>
    </source>
</evidence>
<keyword evidence="4 7" id="KW-0560">Oxidoreductase</keyword>
<evidence type="ECO:0000256" key="5">
    <source>
        <dbReference type="ARBA" id="ARBA00023004"/>
    </source>
</evidence>
<dbReference type="PANTHER" id="PTHR24291:SF50">
    <property type="entry name" value="BIFUNCTIONAL ALBAFLAVENONE MONOOXYGENASE_TERPENE SYNTHASE"/>
    <property type="match status" value="1"/>
</dbReference>
<evidence type="ECO:0000256" key="3">
    <source>
        <dbReference type="ARBA" id="ARBA00022723"/>
    </source>
</evidence>
<dbReference type="GO" id="GO:0005506">
    <property type="term" value="F:iron ion binding"/>
    <property type="evidence" value="ECO:0007669"/>
    <property type="project" value="InterPro"/>
</dbReference>
<keyword evidence="2 7" id="KW-0349">Heme</keyword>
<gene>
    <name evidence="8" type="ORF">KSX_75510</name>
</gene>
<organism evidence="8 9">
    <name type="scientific">Ktedonospora formicarum</name>
    <dbReference type="NCBI Taxonomy" id="2778364"/>
    <lineage>
        <taxon>Bacteria</taxon>
        <taxon>Bacillati</taxon>
        <taxon>Chloroflexota</taxon>
        <taxon>Ktedonobacteria</taxon>
        <taxon>Ktedonobacterales</taxon>
        <taxon>Ktedonobacteraceae</taxon>
        <taxon>Ktedonospora</taxon>
    </lineage>
</organism>
<dbReference type="Pfam" id="PF00067">
    <property type="entry name" value="p450"/>
    <property type="match status" value="1"/>
</dbReference>
<dbReference type="InterPro" id="IPR050196">
    <property type="entry name" value="Cytochrome_P450_Monoox"/>
</dbReference>
<dbReference type="AlphaFoldDB" id="A0A8J3I8X8"/>
<keyword evidence="3 7" id="KW-0479">Metal-binding</keyword>
<proteinExistence type="inferred from homology"/>
<dbReference type="Proteomes" id="UP000612362">
    <property type="component" value="Unassembled WGS sequence"/>
</dbReference>
<evidence type="ECO:0000313" key="9">
    <source>
        <dbReference type="Proteomes" id="UP000612362"/>
    </source>
</evidence>
<comment type="caution">
    <text evidence="8">The sequence shown here is derived from an EMBL/GenBank/DDBJ whole genome shotgun (WGS) entry which is preliminary data.</text>
</comment>
<evidence type="ECO:0000256" key="2">
    <source>
        <dbReference type="ARBA" id="ARBA00022617"/>
    </source>
</evidence>
<comment type="similarity">
    <text evidence="1 7">Belongs to the cytochrome P450 family.</text>
</comment>
<name>A0A8J3I8X8_9CHLR</name>
<evidence type="ECO:0000256" key="6">
    <source>
        <dbReference type="ARBA" id="ARBA00023033"/>
    </source>
</evidence>
<evidence type="ECO:0000256" key="4">
    <source>
        <dbReference type="ARBA" id="ARBA00023002"/>
    </source>
</evidence>
<keyword evidence="9" id="KW-1185">Reference proteome</keyword>
<dbReference type="PROSITE" id="PS00086">
    <property type="entry name" value="CYTOCHROME_P450"/>
    <property type="match status" value="1"/>
</dbReference>
<protein>
    <recommendedName>
        <fullName evidence="10">Cytochrome P450</fullName>
    </recommendedName>
</protein>
<reference evidence="8" key="1">
    <citation type="submission" date="2020-10" db="EMBL/GenBank/DDBJ databases">
        <title>Taxonomic study of unclassified bacteria belonging to the class Ktedonobacteria.</title>
        <authorList>
            <person name="Yabe S."/>
            <person name="Wang C.M."/>
            <person name="Zheng Y."/>
            <person name="Sakai Y."/>
            <person name="Cavaletti L."/>
            <person name="Monciardini P."/>
            <person name="Donadio S."/>
        </authorList>
    </citation>
    <scope>NUCLEOTIDE SEQUENCE</scope>
    <source>
        <strain evidence="8">SOSP1-1</strain>
    </source>
</reference>
<evidence type="ECO:0000256" key="1">
    <source>
        <dbReference type="ARBA" id="ARBA00010617"/>
    </source>
</evidence>
<accession>A0A8J3I8X8</accession>
<dbReference type="InterPro" id="IPR017972">
    <property type="entry name" value="Cyt_P450_CS"/>
</dbReference>
<dbReference type="PANTHER" id="PTHR24291">
    <property type="entry name" value="CYTOCHROME P450 FAMILY 4"/>
    <property type="match status" value="1"/>
</dbReference>
<dbReference type="SUPFAM" id="SSF48264">
    <property type="entry name" value="Cytochrome P450"/>
    <property type="match status" value="1"/>
</dbReference>
<dbReference type="InterPro" id="IPR001128">
    <property type="entry name" value="Cyt_P450"/>
</dbReference>
<dbReference type="GO" id="GO:0016705">
    <property type="term" value="F:oxidoreductase activity, acting on paired donors, with incorporation or reduction of molecular oxygen"/>
    <property type="evidence" value="ECO:0007669"/>
    <property type="project" value="InterPro"/>
</dbReference>
<dbReference type="Gene3D" id="1.10.630.10">
    <property type="entry name" value="Cytochrome P450"/>
    <property type="match status" value="1"/>
</dbReference>
<sequence>MERFDPERFAPEQVARRPRHYFLPFSGGQHICIGNSFVLMEMQVMPALVTQRYRLVSLSDQPVEPKTALALVPSTNLPMKLVKR</sequence>
<evidence type="ECO:0000313" key="8">
    <source>
        <dbReference type="EMBL" id="GHO49388.1"/>
    </source>
</evidence>
<keyword evidence="5 7" id="KW-0408">Iron</keyword>
<evidence type="ECO:0008006" key="10">
    <source>
        <dbReference type="Google" id="ProtNLM"/>
    </source>
</evidence>
<dbReference type="InterPro" id="IPR036396">
    <property type="entry name" value="Cyt_P450_sf"/>
</dbReference>
<dbReference type="EMBL" id="BNJF01000005">
    <property type="protein sequence ID" value="GHO49388.1"/>
    <property type="molecule type" value="Genomic_DNA"/>
</dbReference>
<keyword evidence="6 7" id="KW-0503">Monooxygenase</keyword>
<dbReference type="GO" id="GO:0004497">
    <property type="term" value="F:monooxygenase activity"/>
    <property type="evidence" value="ECO:0007669"/>
    <property type="project" value="UniProtKB-KW"/>
</dbReference>
<dbReference type="GO" id="GO:0020037">
    <property type="term" value="F:heme binding"/>
    <property type="evidence" value="ECO:0007669"/>
    <property type="project" value="InterPro"/>
</dbReference>